<dbReference type="PRINTS" id="PR00797">
    <property type="entry name" value="STREPTOPAIN"/>
</dbReference>
<evidence type="ECO:0000256" key="3">
    <source>
        <dbReference type="ARBA" id="ARBA00022729"/>
    </source>
</evidence>
<evidence type="ECO:0000256" key="1">
    <source>
        <dbReference type="ARBA" id="ARBA00009693"/>
    </source>
</evidence>
<dbReference type="InterPro" id="IPR044934">
    <property type="entry name" value="Streptopain_sf"/>
</dbReference>
<dbReference type="InterPro" id="IPR000200">
    <property type="entry name" value="Peptidase_C10"/>
</dbReference>
<accession>A0A9D2BPU5</accession>
<evidence type="ECO:0000256" key="7">
    <source>
        <dbReference type="SAM" id="SignalP"/>
    </source>
</evidence>
<dbReference type="InterPro" id="IPR038765">
    <property type="entry name" value="Papain-like_cys_pep_sf"/>
</dbReference>
<protein>
    <submittedName>
        <fullName evidence="9">Thiol protease/hemagglutinin PrtT</fullName>
    </submittedName>
</protein>
<gene>
    <name evidence="9" type="ORF">H9848_01190</name>
</gene>
<dbReference type="Proteomes" id="UP000823847">
    <property type="component" value="Unassembled WGS sequence"/>
</dbReference>
<dbReference type="InterPro" id="IPR025896">
    <property type="entry name" value="Spi_Prtas-inh"/>
</dbReference>
<evidence type="ECO:0000313" key="9">
    <source>
        <dbReference type="EMBL" id="HIX85213.1"/>
    </source>
</evidence>
<dbReference type="GO" id="GO:0006508">
    <property type="term" value="P:proteolysis"/>
    <property type="evidence" value="ECO:0007669"/>
    <property type="project" value="UniProtKB-KW"/>
</dbReference>
<evidence type="ECO:0000256" key="5">
    <source>
        <dbReference type="ARBA" id="ARBA00022807"/>
    </source>
</evidence>
<name>A0A9D2BPU5_9BACT</name>
<proteinExistence type="inferred from homology"/>
<dbReference type="Pfam" id="PF13734">
    <property type="entry name" value="Inhibitor_I69"/>
    <property type="match status" value="1"/>
</dbReference>
<dbReference type="NCBIfam" id="TIGR04183">
    <property type="entry name" value="Por_Secre_tail"/>
    <property type="match status" value="1"/>
</dbReference>
<evidence type="ECO:0000256" key="4">
    <source>
        <dbReference type="ARBA" id="ARBA00022801"/>
    </source>
</evidence>
<sequence>MNRKLTLSVLGAACLALTVGAKSRSAVEALEIARTFYEGQSLLRAVAEQDFRLVYTGGGSDLRSAAEPYYYIYNVGEDGGFVMVSGDDRVASVIGYALSGSFDPADMPDNMKGWFEEYERQIDYARTLPERVFPEASTKAAASDSLPNRVEPLITTQWDQGEPYNLLCPEINGQRALTGCGATAMAQILNYYQWPEKATGKGYYIIPELGTDTIWVDLSQYTFNWANMADIYDENSTPEQREAVAELMAAAGVSVGMRYGSQASSSLTDPILNGFIRHMGFDEKSVAYVKRSFFDSNSWYTLLKEELAAGRPIYHVGRSITGGHAFICDGYIDSPDDSFFHINWGWGGNGDNYFKLDLLNEYDTSGHLAGYSWDQSAIIGLQKPTEQSEPFEKVGMKGFKPEKESIAQGDTLRFTYYYQYIGSLSTKSIEHGYALLKDGKDTVRHETMTSEALPMDYWEYVDQEIHDLHLDPGTYELRLFYRMEDEEEWKAMTPTKDAIRFDFTLTATDDRIYWNADARSLSGTPVEMIRQENNPIFTWLIKTTLYNESDTEETQAILSAHITSDAMNLDTVPNVGGVYLSPSETLTIWYPFTIPLEPGEYTIELLANDEIKAYTYAIEGTRSTFTVDDLTATEAIEANTTTVNQSGDRLIIRTDEVVQAIRLYDRSGRLVRTGDEAALSISGLPAGIYVVSVETPSGCITRKVKIQ</sequence>
<feature type="active site" description="Nucleophile" evidence="6">
    <location>
        <position position="180"/>
    </location>
</feature>
<feature type="signal peptide" evidence="7">
    <location>
        <begin position="1"/>
        <end position="21"/>
    </location>
</feature>
<evidence type="ECO:0000313" key="10">
    <source>
        <dbReference type="Proteomes" id="UP000823847"/>
    </source>
</evidence>
<dbReference type="SUPFAM" id="SSF54001">
    <property type="entry name" value="Cysteine proteinases"/>
    <property type="match status" value="1"/>
</dbReference>
<evidence type="ECO:0000259" key="8">
    <source>
        <dbReference type="Pfam" id="PF13734"/>
    </source>
</evidence>
<evidence type="ECO:0000256" key="2">
    <source>
        <dbReference type="ARBA" id="ARBA00022670"/>
    </source>
</evidence>
<dbReference type="AlphaFoldDB" id="A0A9D2BPU5"/>
<dbReference type="GO" id="GO:0008234">
    <property type="term" value="F:cysteine-type peptidase activity"/>
    <property type="evidence" value="ECO:0007669"/>
    <property type="project" value="UniProtKB-KW"/>
</dbReference>
<keyword evidence="2 9" id="KW-0645">Protease</keyword>
<keyword evidence="4" id="KW-0378">Hydrolase</keyword>
<evidence type="ECO:0000256" key="6">
    <source>
        <dbReference type="PIRSR" id="PIRSR600200-1"/>
    </source>
</evidence>
<feature type="domain" description="Spi protease inhibitor" evidence="8">
    <location>
        <begin position="26"/>
        <end position="122"/>
    </location>
</feature>
<dbReference type="Gene3D" id="3.90.70.50">
    <property type="entry name" value="Peptidase C10, streptopain"/>
    <property type="match status" value="1"/>
</dbReference>
<keyword evidence="5" id="KW-0788">Thiol protease</keyword>
<comment type="similarity">
    <text evidence="1">Belongs to the peptidase C10 family.</text>
</comment>
<feature type="active site" description="Proton acceptor" evidence="6">
    <location>
        <position position="324"/>
    </location>
</feature>
<reference evidence="9" key="1">
    <citation type="journal article" date="2021" name="PeerJ">
        <title>Extensive microbial diversity within the chicken gut microbiome revealed by metagenomics and culture.</title>
        <authorList>
            <person name="Gilroy R."/>
            <person name="Ravi A."/>
            <person name="Getino M."/>
            <person name="Pursley I."/>
            <person name="Horton D.L."/>
            <person name="Alikhan N.F."/>
            <person name="Baker D."/>
            <person name="Gharbi K."/>
            <person name="Hall N."/>
            <person name="Watson M."/>
            <person name="Adriaenssens E.M."/>
            <person name="Foster-Nyarko E."/>
            <person name="Jarju S."/>
            <person name="Secka A."/>
            <person name="Antonio M."/>
            <person name="Oren A."/>
            <person name="Chaudhuri R.R."/>
            <person name="La Ragione R."/>
            <person name="Hildebrand F."/>
            <person name="Pallen M.J."/>
        </authorList>
    </citation>
    <scope>NUCLEOTIDE SEQUENCE</scope>
    <source>
        <strain evidence="9">ChiHecec2B26-12326</strain>
    </source>
</reference>
<dbReference type="Pfam" id="PF01640">
    <property type="entry name" value="Peptidase_C10"/>
    <property type="match status" value="1"/>
</dbReference>
<dbReference type="EMBL" id="DXEN01000008">
    <property type="protein sequence ID" value="HIX85213.1"/>
    <property type="molecule type" value="Genomic_DNA"/>
</dbReference>
<comment type="caution">
    <text evidence="9">The sequence shown here is derived from an EMBL/GenBank/DDBJ whole genome shotgun (WGS) entry which is preliminary data.</text>
</comment>
<dbReference type="InterPro" id="IPR026444">
    <property type="entry name" value="Secre_tail"/>
</dbReference>
<reference evidence="9" key="2">
    <citation type="submission" date="2021-04" db="EMBL/GenBank/DDBJ databases">
        <authorList>
            <person name="Gilroy R."/>
        </authorList>
    </citation>
    <scope>NUCLEOTIDE SEQUENCE</scope>
    <source>
        <strain evidence="9">ChiHecec2B26-12326</strain>
    </source>
</reference>
<organism evidence="9 10">
    <name type="scientific">Candidatus Parabacteroides intestinigallinarum</name>
    <dbReference type="NCBI Taxonomy" id="2838722"/>
    <lineage>
        <taxon>Bacteria</taxon>
        <taxon>Pseudomonadati</taxon>
        <taxon>Bacteroidota</taxon>
        <taxon>Bacteroidia</taxon>
        <taxon>Bacteroidales</taxon>
        <taxon>Tannerellaceae</taxon>
        <taxon>Parabacteroides</taxon>
    </lineage>
</organism>
<keyword evidence="3 7" id="KW-0732">Signal</keyword>
<feature type="chain" id="PRO_5039110038" evidence="7">
    <location>
        <begin position="22"/>
        <end position="707"/>
    </location>
</feature>